<dbReference type="Proteomes" id="UP001174909">
    <property type="component" value="Unassembled WGS sequence"/>
</dbReference>
<feature type="compositionally biased region" description="Low complexity" evidence="6">
    <location>
        <begin position="236"/>
        <end position="255"/>
    </location>
</feature>
<keyword evidence="2" id="KW-0963">Cytoplasm</keyword>
<feature type="region of interest" description="Disordered" evidence="6">
    <location>
        <begin position="179"/>
        <end position="269"/>
    </location>
</feature>
<keyword evidence="9" id="KW-1185">Reference proteome</keyword>
<reference evidence="8" key="1">
    <citation type="submission" date="2023-03" db="EMBL/GenBank/DDBJ databases">
        <authorList>
            <person name="Steffen K."/>
            <person name="Cardenas P."/>
        </authorList>
    </citation>
    <scope>NUCLEOTIDE SEQUENCE</scope>
</reference>
<dbReference type="AlphaFoldDB" id="A0AA35WPJ8"/>
<gene>
    <name evidence="8" type="ORF">GBAR_LOCUS12775</name>
</gene>
<feature type="compositionally biased region" description="Polar residues" evidence="6">
    <location>
        <begin position="256"/>
        <end position="269"/>
    </location>
</feature>
<evidence type="ECO:0000259" key="7">
    <source>
        <dbReference type="PROSITE" id="PS51834"/>
    </source>
</evidence>
<comment type="similarity">
    <text evidence="5">Belongs to the SMCR8 family.</text>
</comment>
<name>A0AA35WPJ8_GEOBA</name>
<dbReference type="InterPro" id="IPR037521">
    <property type="entry name" value="FLCN/SMCR8_DENN"/>
</dbReference>
<evidence type="ECO:0000313" key="8">
    <source>
        <dbReference type="EMBL" id="CAI8021567.1"/>
    </source>
</evidence>
<evidence type="ECO:0000256" key="5">
    <source>
        <dbReference type="ARBA" id="ARBA00038137"/>
    </source>
</evidence>
<comment type="subcellular location">
    <subcellularLocation>
        <location evidence="1">Cytoplasm</location>
    </subcellularLocation>
</comment>
<keyword evidence="4" id="KW-0072">Autophagy</keyword>
<dbReference type="GO" id="GO:0032045">
    <property type="term" value="C:guanyl-nucleotide exchange factor complex"/>
    <property type="evidence" value="ECO:0007669"/>
    <property type="project" value="TreeGrafter"/>
</dbReference>
<evidence type="ECO:0000256" key="3">
    <source>
        <dbReference type="ARBA" id="ARBA00022658"/>
    </source>
</evidence>
<dbReference type="GO" id="GO:0005085">
    <property type="term" value="F:guanyl-nucleotide exchange factor activity"/>
    <property type="evidence" value="ECO:0007669"/>
    <property type="project" value="UniProtKB-KW"/>
</dbReference>
<evidence type="ECO:0000256" key="2">
    <source>
        <dbReference type="ARBA" id="ARBA00022490"/>
    </source>
</evidence>
<protein>
    <submittedName>
        <fullName evidence="8">Guanine nucleotide exchange protein smcr8a</fullName>
    </submittedName>
</protein>
<evidence type="ECO:0000313" key="9">
    <source>
        <dbReference type="Proteomes" id="UP001174909"/>
    </source>
</evidence>
<dbReference type="GO" id="GO:0006914">
    <property type="term" value="P:autophagy"/>
    <property type="evidence" value="ECO:0007669"/>
    <property type="project" value="UniProtKB-KW"/>
</dbReference>
<dbReference type="PANTHER" id="PTHR31334">
    <property type="entry name" value="SMITH-MAGENIS SYNDROME REGION GENE 8 PROTEIN"/>
    <property type="match status" value="1"/>
</dbReference>
<organism evidence="8 9">
    <name type="scientific">Geodia barretti</name>
    <name type="common">Barrett's horny sponge</name>
    <dbReference type="NCBI Taxonomy" id="519541"/>
    <lineage>
        <taxon>Eukaryota</taxon>
        <taxon>Metazoa</taxon>
        <taxon>Porifera</taxon>
        <taxon>Demospongiae</taxon>
        <taxon>Heteroscleromorpha</taxon>
        <taxon>Tetractinellida</taxon>
        <taxon>Astrophorina</taxon>
        <taxon>Geodiidae</taxon>
        <taxon>Geodia</taxon>
    </lineage>
</organism>
<keyword evidence="3" id="KW-0344">Guanine-nucleotide releasing factor</keyword>
<feature type="domain" description="UDENN FLCN/SMCR8-type" evidence="7">
    <location>
        <begin position="1"/>
        <end position="611"/>
    </location>
</feature>
<dbReference type="PROSITE" id="PS51834">
    <property type="entry name" value="DENN_FLCN_SMCR8"/>
    <property type="match status" value="1"/>
</dbReference>
<accession>A0AA35WPJ8</accession>
<feature type="compositionally biased region" description="Polar residues" evidence="6">
    <location>
        <begin position="191"/>
        <end position="224"/>
    </location>
</feature>
<evidence type="ECO:0000256" key="4">
    <source>
        <dbReference type="ARBA" id="ARBA00023006"/>
    </source>
</evidence>
<evidence type="ECO:0000256" key="1">
    <source>
        <dbReference type="ARBA" id="ARBA00004496"/>
    </source>
</evidence>
<feature type="region of interest" description="Disordered" evidence="6">
    <location>
        <begin position="333"/>
        <end position="368"/>
    </location>
</feature>
<proteinExistence type="inferred from homology"/>
<sequence>MAHYVQRFERRLRDLKELTSKAYLVAMEKMDFVYKHFSRSESALEMEKEETEFLYPHSSILTLGRVAIMNVLANVMMSSRPHLHEMKPYVLCCKEVDPCRRVALPTDQLDLLTSHGGFDKTFAEDSNALNKCPLYLNPAVTTCAPLLPDNLSTPLAAYYELDHSTLSGEPRLLPVITGAEEREGGGGGLSQVLSSGEYTSGNSPGFHTPQEFTPGNSPRSSTVEAESRSDGDHTHLLTSSSPAQSSLLLSSSTSPNRTITSSTVGQQQEKQVLGLVDDRETGQRPVELSSIHDSLILAGRMEGGATTELIENASFSPLEETAAAGCGQLESLSSSRQQDSITPTQSFQSEVKVRTKTPPPVTLPIGTPTIHHTNSLDVFTSPARSQQSMASSVVTSREMTFSPSSLLPSPYKGLRCPQIVYLPRGAPLPFLPSLDHVEGEYRFKPGRGLAKFCRDHMCTRDLLYCLLQGRTLVIIGDPSQENLIRRLVRVLWMFVPGHSSAHQVIPWRERPLSPEDIARYKLVGLCQNRTGKPLALPPHMKNYVSFWDCSPGAARVWTPPYEGELLKPILSRTRDKKNETTFLTHIHSVLSDLAMQHMCTTTVTVFTTLDI</sequence>
<feature type="compositionally biased region" description="Basic and acidic residues" evidence="6">
    <location>
        <begin position="225"/>
        <end position="235"/>
    </location>
</feature>
<evidence type="ECO:0000256" key="6">
    <source>
        <dbReference type="SAM" id="MobiDB-lite"/>
    </source>
</evidence>
<feature type="compositionally biased region" description="Polar residues" evidence="6">
    <location>
        <begin position="333"/>
        <end position="349"/>
    </location>
</feature>
<comment type="caution">
    <text evidence="8">The sequence shown here is derived from an EMBL/GenBank/DDBJ whole genome shotgun (WGS) entry which is preliminary data.</text>
</comment>
<dbReference type="PANTHER" id="PTHR31334:SF1">
    <property type="entry name" value="GUANINE NUCLEOTIDE EXCHANGE PROTEIN SMCR8"/>
    <property type="match status" value="1"/>
</dbReference>
<dbReference type="EMBL" id="CASHTH010001905">
    <property type="protein sequence ID" value="CAI8021567.1"/>
    <property type="molecule type" value="Genomic_DNA"/>
</dbReference>
<dbReference type="GO" id="GO:0005737">
    <property type="term" value="C:cytoplasm"/>
    <property type="evidence" value="ECO:0007669"/>
    <property type="project" value="UniProtKB-SubCell"/>
</dbReference>